<feature type="transmembrane region" description="Helical" evidence="1">
    <location>
        <begin position="98"/>
        <end position="116"/>
    </location>
</feature>
<feature type="transmembrane region" description="Helical" evidence="1">
    <location>
        <begin position="72"/>
        <end position="91"/>
    </location>
</feature>
<gene>
    <name evidence="2" type="ORF">NC00_02725</name>
</gene>
<reference evidence="2 3" key="1">
    <citation type="submission" date="2014-10" db="EMBL/GenBank/DDBJ databases">
        <title>Genome sequence of a Xanthomonas strain that is pathogenic on beans.</title>
        <authorList>
            <person name="Aritua V."/>
            <person name="Sapp M."/>
            <person name="Harrison J."/>
            <person name="Smith J."/>
            <person name="Studholme D."/>
        </authorList>
    </citation>
    <scope>NUCLEOTIDE SEQUENCE [LARGE SCALE GENOMIC DNA]</scope>
    <source>
        <strain evidence="2 3">Nyagatare</strain>
    </source>
</reference>
<dbReference type="AlphaFoldDB" id="A0AB34PDK7"/>
<accession>A0AB34PDK7</accession>
<dbReference type="EMBL" id="JRQI01000007">
    <property type="protein sequence ID" value="KGK59263.1"/>
    <property type="molecule type" value="Genomic_DNA"/>
</dbReference>
<keyword evidence="1" id="KW-1133">Transmembrane helix</keyword>
<dbReference type="InterPro" id="IPR021762">
    <property type="entry name" value="DUF3325"/>
</dbReference>
<name>A0AB34PDK7_9XANT</name>
<evidence type="ECO:0000256" key="1">
    <source>
        <dbReference type="SAM" id="Phobius"/>
    </source>
</evidence>
<dbReference type="Proteomes" id="UP000029879">
    <property type="component" value="Unassembled WGS sequence"/>
</dbReference>
<protein>
    <recommendedName>
        <fullName evidence="4">DUF3325 domain-containing protein</fullName>
    </recommendedName>
</protein>
<comment type="caution">
    <text evidence="2">The sequence shown here is derived from an EMBL/GenBank/DDBJ whole genome shotgun (WGS) entry which is preliminary data.</text>
</comment>
<evidence type="ECO:0008006" key="4">
    <source>
        <dbReference type="Google" id="ProtNLM"/>
    </source>
</evidence>
<organism evidence="2 3">
    <name type="scientific">Xanthomonas cannabis pv. phaseoli</name>
    <dbReference type="NCBI Taxonomy" id="1885902"/>
    <lineage>
        <taxon>Bacteria</taxon>
        <taxon>Pseudomonadati</taxon>
        <taxon>Pseudomonadota</taxon>
        <taxon>Gammaproteobacteria</taxon>
        <taxon>Lysobacterales</taxon>
        <taxon>Lysobacteraceae</taxon>
        <taxon>Xanthomonas</taxon>
    </lineage>
</organism>
<dbReference type="Pfam" id="PF11804">
    <property type="entry name" value="DUF3325"/>
    <property type="match status" value="1"/>
</dbReference>
<feature type="transmembrane region" description="Helical" evidence="1">
    <location>
        <begin position="46"/>
        <end position="66"/>
    </location>
</feature>
<keyword evidence="1" id="KW-0472">Membrane</keyword>
<sequence>MDGLMTALAGAALCHAGLMALCLAMHRHHEQLTGQRTAPSARRWQLRMIGAGLLTTALAVCVQGWGGSVGTLLWLGLLSVGALWVASGMAYAPRQSAWLALLVGCLACLLLGWRAMPMW</sequence>
<feature type="transmembrane region" description="Helical" evidence="1">
    <location>
        <begin position="6"/>
        <end position="25"/>
    </location>
</feature>
<proteinExistence type="predicted"/>
<evidence type="ECO:0000313" key="3">
    <source>
        <dbReference type="Proteomes" id="UP000029879"/>
    </source>
</evidence>
<keyword evidence="1" id="KW-0812">Transmembrane</keyword>
<evidence type="ECO:0000313" key="2">
    <source>
        <dbReference type="EMBL" id="KGK59263.1"/>
    </source>
</evidence>